<gene>
    <name evidence="1" type="primary">ureF</name>
    <name evidence="1" type="ORF">CM83_103670</name>
</gene>
<dbReference type="EMBL" id="GBHO01023098">
    <property type="protein sequence ID" value="JAG20506.1"/>
    <property type="molecule type" value="Transcribed_RNA"/>
</dbReference>
<name>A0A0A9XLI2_LYGHE</name>
<reference evidence="1" key="1">
    <citation type="journal article" date="2014" name="PLoS ONE">
        <title>Transcriptome-Based Identification of ABC Transporters in the Western Tarnished Plant Bug Lygus hesperus.</title>
        <authorList>
            <person name="Hull J.J."/>
            <person name="Chaney K."/>
            <person name="Geib S.M."/>
            <person name="Fabrick J.A."/>
            <person name="Brent C.S."/>
            <person name="Walsh D."/>
            <person name="Lavine L.C."/>
        </authorList>
    </citation>
    <scope>NUCLEOTIDE SEQUENCE</scope>
</reference>
<evidence type="ECO:0000313" key="1">
    <source>
        <dbReference type="EMBL" id="JAG20506.1"/>
    </source>
</evidence>
<proteinExistence type="predicted"/>
<feature type="non-terminal residue" evidence="1">
    <location>
        <position position="101"/>
    </location>
</feature>
<organism evidence="1">
    <name type="scientific">Lygus hesperus</name>
    <name type="common">Western plant bug</name>
    <dbReference type="NCBI Taxonomy" id="30085"/>
    <lineage>
        <taxon>Eukaryota</taxon>
        <taxon>Metazoa</taxon>
        <taxon>Ecdysozoa</taxon>
        <taxon>Arthropoda</taxon>
        <taxon>Hexapoda</taxon>
        <taxon>Insecta</taxon>
        <taxon>Pterygota</taxon>
        <taxon>Neoptera</taxon>
        <taxon>Paraneoptera</taxon>
        <taxon>Hemiptera</taxon>
        <taxon>Heteroptera</taxon>
        <taxon>Panheteroptera</taxon>
        <taxon>Cimicomorpha</taxon>
        <taxon>Miridae</taxon>
        <taxon>Mirini</taxon>
        <taxon>Lygus</taxon>
    </lineage>
</organism>
<sequence>MKIMPPTDSQVVQETKEAVGFVGKLREFSPKHSWTIAKSRMDDFFEANGITKATRKRALFLNSLDEEAYKLMTDLCVPDKPSTKEYDDLTKLVDSHIKPGD</sequence>
<reference evidence="1" key="2">
    <citation type="submission" date="2014-07" db="EMBL/GenBank/DDBJ databases">
        <authorList>
            <person name="Hull J."/>
        </authorList>
    </citation>
    <scope>NUCLEOTIDE SEQUENCE</scope>
</reference>
<dbReference type="AlphaFoldDB" id="A0A0A9XLI2"/>
<accession>A0A0A9XLI2</accession>
<protein>
    <submittedName>
        <fullName evidence="1">Urease accessory protein UreF</fullName>
    </submittedName>
</protein>